<proteinExistence type="predicted"/>
<feature type="chain" id="PRO_5044866828" description="GPI-anchored protein LLG1-like domain-containing protein" evidence="1">
    <location>
        <begin position="24"/>
        <end position="141"/>
    </location>
</feature>
<sequence>MKISPHGLVSLFSIILLLGFASSLHISLDEFESHPATSRALLREKKPCKEDFANKDYTIITSRCKGPNYQANECCSAFKEFACPYAEAISDKTTECAAEMFYFIEIYGHYPLRLFVDMCSEGEGGMDCTSVNATSPSLPPA</sequence>
<dbReference type="PANTHER" id="PTHR31533:SF24">
    <property type="entry name" value="(RAPE) HYPOTHETICAL PROTEIN"/>
    <property type="match status" value="1"/>
</dbReference>
<evidence type="ECO:0000313" key="4">
    <source>
        <dbReference type="Proteomes" id="UP001642260"/>
    </source>
</evidence>
<dbReference type="InterPro" id="IPR058888">
    <property type="entry name" value="LLG1-like"/>
</dbReference>
<dbReference type="InterPro" id="IPR039307">
    <property type="entry name" value="LORELEI-like"/>
</dbReference>
<name>A0ABC8JB11_ERUVS</name>
<protein>
    <recommendedName>
        <fullName evidence="2">GPI-anchored protein LLG1-like domain-containing protein</fullName>
    </recommendedName>
</protein>
<feature type="signal peptide" evidence="1">
    <location>
        <begin position="1"/>
        <end position="23"/>
    </location>
</feature>
<dbReference type="EMBL" id="CAKOAT010081155">
    <property type="protein sequence ID" value="CAH8314562.1"/>
    <property type="molecule type" value="Genomic_DNA"/>
</dbReference>
<evidence type="ECO:0000256" key="1">
    <source>
        <dbReference type="SAM" id="SignalP"/>
    </source>
</evidence>
<dbReference type="AlphaFoldDB" id="A0ABC8JB11"/>
<accession>A0ABC8JB11</accession>
<comment type="caution">
    <text evidence="3">The sequence shown here is derived from an EMBL/GenBank/DDBJ whole genome shotgun (WGS) entry which is preliminary data.</text>
</comment>
<dbReference type="Pfam" id="PF26578">
    <property type="entry name" value="LLG1"/>
    <property type="match status" value="1"/>
</dbReference>
<dbReference type="Proteomes" id="UP001642260">
    <property type="component" value="Unassembled WGS sequence"/>
</dbReference>
<dbReference type="PANTHER" id="PTHR31533">
    <property type="entry name" value="GPI-ANCHORED PROTEIN LLG1-RELATED-RELATED"/>
    <property type="match status" value="1"/>
</dbReference>
<evidence type="ECO:0000259" key="2">
    <source>
        <dbReference type="Pfam" id="PF26578"/>
    </source>
</evidence>
<keyword evidence="1" id="KW-0732">Signal</keyword>
<organism evidence="3 4">
    <name type="scientific">Eruca vesicaria subsp. sativa</name>
    <name type="common">Garden rocket</name>
    <name type="synonym">Eruca sativa</name>
    <dbReference type="NCBI Taxonomy" id="29727"/>
    <lineage>
        <taxon>Eukaryota</taxon>
        <taxon>Viridiplantae</taxon>
        <taxon>Streptophyta</taxon>
        <taxon>Embryophyta</taxon>
        <taxon>Tracheophyta</taxon>
        <taxon>Spermatophyta</taxon>
        <taxon>Magnoliopsida</taxon>
        <taxon>eudicotyledons</taxon>
        <taxon>Gunneridae</taxon>
        <taxon>Pentapetalae</taxon>
        <taxon>rosids</taxon>
        <taxon>malvids</taxon>
        <taxon>Brassicales</taxon>
        <taxon>Brassicaceae</taxon>
        <taxon>Brassiceae</taxon>
        <taxon>Eruca</taxon>
    </lineage>
</organism>
<gene>
    <name evidence="3" type="ORF">ERUC_LOCUS7197</name>
</gene>
<keyword evidence="4" id="KW-1185">Reference proteome</keyword>
<feature type="domain" description="GPI-anchored protein LLG1-like" evidence="2">
    <location>
        <begin position="51"/>
        <end position="126"/>
    </location>
</feature>
<evidence type="ECO:0000313" key="3">
    <source>
        <dbReference type="EMBL" id="CAH8314562.1"/>
    </source>
</evidence>
<reference evidence="3 4" key="1">
    <citation type="submission" date="2022-03" db="EMBL/GenBank/DDBJ databases">
        <authorList>
            <person name="Macdonald S."/>
            <person name="Ahmed S."/>
            <person name="Newling K."/>
        </authorList>
    </citation>
    <scope>NUCLEOTIDE SEQUENCE [LARGE SCALE GENOMIC DNA]</scope>
</reference>